<comment type="subcellular location">
    <subcellularLocation>
        <location evidence="6">Cytoplasm</location>
    </subcellularLocation>
</comment>
<name>A0A291Q9S1_9ACTN</name>
<keyword evidence="5 6" id="KW-0949">S-adenosyl-L-methionine</keyword>
<evidence type="ECO:0000256" key="1">
    <source>
        <dbReference type="ARBA" id="ARBA00022490"/>
    </source>
</evidence>
<dbReference type="Gene3D" id="3.30.950.10">
    <property type="entry name" value="Methyltransferase, Cobalt-precorrin-4 Transmethylase, Domain 2"/>
    <property type="match status" value="1"/>
</dbReference>
<protein>
    <recommendedName>
        <fullName evidence="6">Ribosomal RNA small subunit methyltransferase I</fullName>
        <ecNumber evidence="6">2.1.1.198</ecNumber>
    </recommendedName>
    <alternativeName>
        <fullName evidence="6">16S rRNA 2'-O-ribose C1402 methyltransferase</fullName>
    </alternativeName>
    <alternativeName>
        <fullName evidence="6">rRNA (cytidine-2'-O-)-methyltransferase RsmI</fullName>
    </alternativeName>
</protein>
<evidence type="ECO:0000259" key="7">
    <source>
        <dbReference type="Pfam" id="PF00590"/>
    </source>
</evidence>
<dbReference type="Pfam" id="PF00590">
    <property type="entry name" value="TP_methylase"/>
    <property type="match status" value="1"/>
</dbReference>
<dbReference type="EMBL" id="CP022685">
    <property type="protein sequence ID" value="ATL28372.1"/>
    <property type="molecule type" value="Genomic_DNA"/>
</dbReference>
<gene>
    <name evidence="6" type="primary">rsmI</name>
    <name evidence="8" type="ORF">KY5_3354c</name>
</gene>
<dbReference type="FunFam" id="3.40.1010.10:FF:000007">
    <property type="entry name" value="Ribosomal RNA small subunit methyltransferase I"/>
    <property type="match status" value="1"/>
</dbReference>
<sequence>MTGSADSPGTLVLAGTPIGDVADAPPRLATELASADVVAAEDTRRLRRLTQALGVQVGGRVVSYFEGNESARTPELVEALVGGARVLLVTDAGMPSVSDPGYRLVAAAVERDVRVTAVPGPSAVLTALALSGLPVDRFCFEGFLPRKAGERLSRLKDVADDRRTLVYFEAPHRIDDTLAAMAEAFGEERRAAVCRELTKTYEEVKRGSLKELAQWAADGVRGEITVVVEGAPEKSAGETGPDELVRRVRVREEAGERRKEAIAAVAAEAGLPKRAVFDAVVAAKNADRAAPSESKGLS</sequence>
<dbReference type="AlphaFoldDB" id="A0A291Q9S1"/>
<keyword evidence="1 6" id="KW-0963">Cytoplasm</keyword>
<keyword evidence="9" id="KW-1185">Reference proteome</keyword>
<dbReference type="GO" id="GO:0070677">
    <property type="term" value="F:rRNA (cytosine-2'-O-)-methyltransferase activity"/>
    <property type="evidence" value="ECO:0007669"/>
    <property type="project" value="UniProtKB-UniRule"/>
</dbReference>
<dbReference type="InterPro" id="IPR035996">
    <property type="entry name" value="4pyrrol_Methylase_sf"/>
</dbReference>
<dbReference type="NCBIfam" id="TIGR00096">
    <property type="entry name" value="16S rRNA (cytidine(1402)-2'-O)-methyltransferase"/>
    <property type="match status" value="1"/>
</dbReference>
<feature type="domain" description="Tetrapyrrole methylase" evidence="7">
    <location>
        <begin position="10"/>
        <end position="213"/>
    </location>
</feature>
<dbReference type="PANTHER" id="PTHR46111:SF1">
    <property type="entry name" value="RIBOSOMAL RNA SMALL SUBUNIT METHYLTRANSFERASE I"/>
    <property type="match status" value="1"/>
</dbReference>
<accession>A0A291Q9S1</accession>
<dbReference type="PIRSF" id="PIRSF005917">
    <property type="entry name" value="MTase_YraL"/>
    <property type="match status" value="1"/>
</dbReference>
<evidence type="ECO:0000313" key="9">
    <source>
        <dbReference type="Proteomes" id="UP000221011"/>
    </source>
</evidence>
<evidence type="ECO:0000256" key="3">
    <source>
        <dbReference type="ARBA" id="ARBA00022603"/>
    </source>
</evidence>
<organism evidence="8 9">
    <name type="scientific">Streptomyces formicae</name>
    <dbReference type="NCBI Taxonomy" id="1616117"/>
    <lineage>
        <taxon>Bacteria</taxon>
        <taxon>Bacillati</taxon>
        <taxon>Actinomycetota</taxon>
        <taxon>Actinomycetes</taxon>
        <taxon>Kitasatosporales</taxon>
        <taxon>Streptomycetaceae</taxon>
        <taxon>Streptomyces</taxon>
    </lineage>
</organism>
<comment type="similarity">
    <text evidence="6">Belongs to the methyltransferase superfamily. RsmI family.</text>
</comment>
<dbReference type="InterPro" id="IPR014776">
    <property type="entry name" value="4pyrrole_Mease_sub2"/>
</dbReference>
<dbReference type="InterPro" id="IPR008189">
    <property type="entry name" value="rRNA_ssu_MeTfrase_I"/>
</dbReference>
<evidence type="ECO:0000256" key="6">
    <source>
        <dbReference type="HAMAP-Rule" id="MF_01877"/>
    </source>
</evidence>
<evidence type="ECO:0000313" key="8">
    <source>
        <dbReference type="EMBL" id="ATL28372.1"/>
    </source>
</evidence>
<dbReference type="SUPFAM" id="SSF53790">
    <property type="entry name" value="Tetrapyrrole methylase"/>
    <property type="match status" value="1"/>
</dbReference>
<dbReference type="InterPro" id="IPR000878">
    <property type="entry name" value="4pyrrol_Mease"/>
</dbReference>
<dbReference type="HAMAP" id="MF_01877">
    <property type="entry name" value="16SrRNA_methyltr_I"/>
    <property type="match status" value="1"/>
</dbReference>
<keyword evidence="2 6" id="KW-0698">rRNA processing</keyword>
<dbReference type="Proteomes" id="UP000221011">
    <property type="component" value="Chromosome"/>
</dbReference>
<dbReference type="KEGG" id="sfk:KY5_3354c"/>
<keyword evidence="3 6" id="KW-0489">Methyltransferase</keyword>
<dbReference type="Gene3D" id="3.40.1010.10">
    <property type="entry name" value="Cobalt-precorrin-4 Transmethylase, Domain 1"/>
    <property type="match status" value="1"/>
</dbReference>
<dbReference type="EC" id="2.1.1.198" evidence="6"/>
<comment type="function">
    <text evidence="6">Catalyzes the 2'-O-methylation of the ribose of cytidine 1402 (C1402) in 16S rRNA.</text>
</comment>
<dbReference type="InterPro" id="IPR014777">
    <property type="entry name" value="4pyrrole_Mease_sub1"/>
</dbReference>
<evidence type="ECO:0000256" key="2">
    <source>
        <dbReference type="ARBA" id="ARBA00022552"/>
    </source>
</evidence>
<proteinExistence type="inferred from homology"/>
<comment type="catalytic activity">
    <reaction evidence="6">
        <text>cytidine(1402) in 16S rRNA + S-adenosyl-L-methionine = 2'-O-methylcytidine(1402) in 16S rRNA + S-adenosyl-L-homocysteine + H(+)</text>
        <dbReference type="Rhea" id="RHEA:42924"/>
        <dbReference type="Rhea" id="RHEA-COMP:10285"/>
        <dbReference type="Rhea" id="RHEA-COMP:10286"/>
        <dbReference type="ChEBI" id="CHEBI:15378"/>
        <dbReference type="ChEBI" id="CHEBI:57856"/>
        <dbReference type="ChEBI" id="CHEBI:59789"/>
        <dbReference type="ChEBI" id="CHEBI:74495"/>
        <dbReference type="ChEBI" id="CHEBI:82748"/>
        <dbReference type="EC" id="2.1.1.198"/>
    </reaction>
</comment>
<dbReference type="CDD" id="cd11648">
    <property type="entry name" value="RsmI"/>
    <property type="match status" value="1"/>
</dbReference>
<dbReference type="GO" id="GO:0005737">
    <property type="term" value="C:cytoplasm"/>
    <property type="evidence" value="ECO:0007669"/>
    <property type="project" value="UniProtKB-SubCell"/>
</dbReference>
<evidence type="ECO:0000256" key="4">
    <source>
        <dbReference type="ARBA" id="ARBA00022679"/>
    </source>
</evidence>
<evidence type="ECO:0000256" key="5">
    <source>
        <dbReference type="ARBA" id="ARBA00022691"/>
    </source>
</evidence>
<keyword evidence="4 6" id="KW-0808">Transferase</keyword>
<dbReference type="RefSeq" id="WP_098243041.1">
    <property type="nucleotide sequence ID" value="NZ_CP022685.1"/>
</dbReference>
<reference evidence="8 9" key="1">
    <citation type="submission" date="2017-08" db="EMBL/GenBank/DDBJ databases">
        <title>Complete Genome Sequence of Streptomyces formicae KY5, the formicamycin producer.</title>
        <authorList>
            <person name="Holmes N.A."/>
            <person name="Devine R."/>
            <person name="Qin Z."/>
            <person name="Seipke R.F."/>
            <person name="Wilkinson B."/>
            <person name="Hutchings M.I."/>
        </authorList>
    </citation>
    <scope>NUCLEOTIDE SEQUENCE [LARGE SCALE GENOMIC DNA]</scope>
    <source>
        <strain evidence="8 9">KY5</strain>
    </source>
</reference>
<dbReference type="FunFam" id="3.30.950.10:FF:000003">
    <property type="entry name" value="Ribosomal RNA small subunit methyltransferase I"/>
    <property type="match status" value="1"/>
</dbReference>
<dbReference type="PANTHER" id="PTHR46111">
    <property type="entry name" value="RIBOSOMAL RNA SMALL SUBUNIT METHYLTRANSFERASE I"/>
    <property type="match status" value="1"/>
</dbReference>